<feature type="binding site" evidence="7">
    <location>
        <position position="160"/>
    </location>
    <ligand>
        <name>Fe cation</name>
        <dbReference type="ChEBI" id="CHEBI:24875"/>
    </ligand>
</feature>
<dbReference type="InterPro" id="IPR005123">
    <property type="entry name" value="Oxoglu/Fe-dep_dioxygenase_dom"/>
</dbReference>
<keyword evidence="3 7" id="KW-0847">Vitamin C</keyword>
<dbReference type="Pfam" id="PF13640">
    <property type="entry name" value="2OG-FeII_Oxy_3"/>
    <property type="match status" value="1"/>
</dbReference>
<dbReference type="OrthoDB" id="9812472at2"/>
<dbReference type="NCBIfam" id="NF003975">
    <property type="entry name" value="PRK05467.1-4"/>
    <property type="match status" value="1"/>
</dbReference>
<protein>
    <submittedName>
        <fullName evidence="9">PKHD-type hydroxylase</fullName>
    </submittedName>
</protein>
<keyword evidence="6 7" id="KW-0408">Iron</keyword>
<dbReference type="PANTHER" id="PTHR41536:SF1">
    <property type="entry name" value="PKHD-TYPE HYDROXYLASE YBIX"/>
    <property type="match status" value="1"/>
</dbReference>
<comment type="cofactor">
    <cofactor evidence="7">
        <name>Fe(2+)</name>
        <dbReference type="ChEBI" id="CHEBI:29033"/>
    </cofactor>
    <text evidence="7">Binds 1 Fe(2+) ion per subunit.</text>
</comment>
<keyword evidence="2 7" id="KW-0479">Metal-binding</keyword>
<dbReference type="Proteomes" id="UP000197215">
    <property type="component" value="Unassembled WGS sequence"/>
</dbReference>
<evidence type="ECO:0000256" key="2">
    <source>
        <dbReference type="ARBA" id="ARBA00022723"/>
    </source>
</evidence>
<dbReference type="NCBIfam" id="NF003974">
    <property type="entry name" value="PRK05467.1-3"/>
    <property type="match status" value="1"/>
</dbReference>
<dbReference type="EMBL" id="FYEX01000001">
    <property type="protein sequence ID" value="SNC60526.1"/>
    <property type="molecule type" value="Genomic_DNA"/>
</dbReference>
<evidence type="ECO:0000256" key="3">
    <source>
        <dbReference type="ARBA" id="ARBA00022896"/>
    </source>
</evidence>
<dbReference type="PANTHER" id="PTHR41536">
    <property type="entry name" value="PKHD-TYPE HYDROXYLASE YBIX"/>
    <property type="match status" value="1"/>
</dbReference>
<reference evidence="10" key="1">
    <citation type="submission" date="2017-06" db="EMBL/GenBank/DDBJ databases">
        <authorList>
            <person name="Varghese N."/>
            <person name="Submissions S."/>
        </authorList>
    </citation>
    <scope>NUCLEOTIDE SEQUENCE [LARGE SCALE GENOMIC DNA]</scope>
    <source>
        <strain evidence="10">MWH-VicM1</strain>
    </source>
</reference>
<comment type="cofactor">
    <cofactor evidence="1 7">
        <name>L-ascorbate</name>
        <dbReference type="ChEBI" id="CHEBI:38290"/>
    </cofactor>
</comment>
<keyword evidence="10" id="KW-1185">Reference proteome</keyword>
<evidence type="ECO:0000256" key="4">
    <source>
        <dbReference type="ARBA" id="ARBA00022964"/>
    </source>
</evidence>
<dbReference type="AlphaFoldDB" id="A0A212T3U9"/>
<dbReference type="GO" id="GO:0016706">
    <property type="term" value="F:2-oxoglutarate-dependent dioxygenase activity"/>
    <property type="evidence" value="ECO:0007669"/>
    <property type="project" value="UniProtKB-UniRule"/>
</dbReference>
<dbReference type="InterPro" id="IPR006620">
    <property type="entry name" value="Pro_4_hyd_alph"/>
</dbReference>
<evidence type="ECO:0000313" key="10">
    <source>
        <dbReference type="Proteomes" id="UP000197215"/>
    </source>
</evidence>
<dbReference type="PROSITE" id="PS51471">
    <property type="entry name" value="FE2OG_OXY"/>
    <property type="match status" value="1"/>
</dbReference>
<evidence type="ECO:0000259" key="8">
    <source>
        <dbReference type="PROSITE" id="PS51471"/>
    </source>
</evidence>
<dbReference type="InterPro" id="IPR041097">
    <property type="entry name" value="PKHD_C"/>
</dbReference>
<keyword evidence="5 7" id="KW-0560">Oxidoreductase</keyword>
<dbReference type="GO" id="GO:0006879">
    <property type="term" value="P:intracellular iron ion homeostasis"/>
    <property type="evidence" value="ECO:0007669"/>
    <property type="project" value="TreeGrafter"/>
</dbReference>
<feature type="binding site" evidence="7">
    <location>
        <position position="170"/>
    </location>
    <ligand>
        <name>2-oxoglutarate</name>
        <dbReference type="ChEBI" id="CHEBI:16810"/>
    </ligand>
</feature>
<dbReference type="GO" id="GO:0005506">
    <property type="term" value="F:iron ion binding"/>
    <property type="evidence" value="ECO:0007669"/>
    <property type="project" value="UniProtKB-UniRule"/>
</dbReference>
<dbReference type="SMART" id="SM00702">
    <property type="entry name" value="P4Hc"/>
    <property type="match status" value="1"/>
</dbReference>
<name>A0A212T3U9_9BURK</name>
<dbReference type="Gene3D" id="4.10.860.20">
    <property type="entry name" value="Rabenosyn, Rab binding domain"/>
    <property type="match status" value="1"/>
</dbReference>
<proteinExistence type="inferred from homology"/>
<dbReference type="RefSeq" id="WP_088812140.1">
    <property type="nucleotide sequence ID" value="NZ_FYEX01000001.1"/>
</dbReference>
<dbReference type="GO" id="GO:0031418">
    <property type="term" value="F:L-ascorbic acid binding"/>
    <property type="evidence" value="ECO:0007669"/>
    <property type="project" value="UniProtKB-KW"/>
</dbReference>
<organism evidence="9 10">
    <name type="scientific">Polynucleobacter victoriensis</name>
    <dbReference type="NCBI Taxonomy" id="2049319"/>
    <lineage>
        <taxon>Bacteria</taxon>
        <taxon>Pseudomonadati</taxon>
        <taxon>Pseudomonadota</taxon>
        <taxon>Betaproteobacteria</taxon>
        <taxon>Burkholderiales</taxon>
        <taxon>Burkholderiaceae</taxon>
        <taxon>Polynucleobacter</taxon>
    </lineage>
</organism>
<dbReference type="InterPro" id="IPR044862">
    <property type="entry name" value="Pro_4_hyd_alph_FE2OG_OXY"/>
</dbReference>
<keyword evidence="4 7" id="KW-0223">Dioxygenase</keyword>
<dbReference type="InterPro" id="IPR023550">
    <property type="entry name" value="PKHD_hydroxylase"/>
</dbReference>
<dbReference type="Pfam" id="PF18331">
    <property type="entry name" value="PKHD_C"/>
    <property type="match status" value="1"/>
</dbReference>
<dbReference type="HAMAP" id="MF_00657">
    <property type="entry name" value="Hydroxyl_YbiX"/>
    <property type="match status" value="1"/>
</dbReference>
<evidence type="ECO:0000256" key="1">
    <source>
        <dbReference type="ARBA" id="ARBA00001961"/>
    </source>
</evidence>
<gene>
    <name evidence="9" type="ORF">SAMN06295916_0294</name>
</gene>
<sequence length="227" mass="25236">MLLHVPKVLTKNQVSEIRKIIDEADWADGSITAGTQSAKTKNNRQLPEDGAAAQKARGIVLQALAINAKYLAGALPKKIYPPLFNRYDGSNNSFGNHIDNSVRTHAATGRHVRTDVSCTLFLSELQDYEGGELVIEDTYGSQSIKFSAGDMVLYPSSSVHRVQPVTKGSRVACFFWTESMVRSDEQRRLLYDLDMSILSLRESQGDTDESVKLTGVYHNLLRMWADV</sequence>
<evidence type="ECO:0000256" key="6">
    <source>
        <dbReference type="ARBA" id="ARBA00023004"/>
    </source>
</evidence>
<accession>A0A212T3U9</accession>
<dbReference type="GO" id="GO:0006974">
    <property type="term" value="P:DNA damage response"/>
    <property type="evidence" value="ECO:0007669"/>
    <property type="project" value="TreeGrafter"/>
</dbReference>
<evidence type="ECO:0000256" key="7">
    <source>
        <dbReference type="HAMAP-Rule" id="MF_00657"/>
    </source>
</evidence>
<feature type="binding site" evidence="7">
    <location>
        <position position="97"/>
    </location>
    <ligand>
        <name>Fe cation</name>
        <dbReference type="ChEBI" id="CHEBI:24875"/>
    </ligand>
</feature>
<evidence type="ECO:0000256" key="5">
    <source>
        <dbReference type="ARBA" id="ARBA00023002"/>
    </source>
</evidence>
<evidence type="ECO:0000313" key="9">
    <source>
        <dbReference type="EMBL" id="SNC60526.1"/>
    </source>
</evidence>
<feature type="binding site" evidence="7">
    <location>
        <position position="99"/>
    </location>
    <ligand>
        <name>Fe cation</name>
        <dbReference type="ChEBI" id="CHEBI:24875"/>
    </ligand>
</feature>
<feature type="domain" description="Fe2OG dioxygenase" evidence="8">
    <location>
        <begin position="78"/>
        <end position="179"/>
    </location>
</feature>
<dbReference type="Gene3D" id="2.60.120.620">
    <property type="entry name" value="q2cbj1_9rhob like domain"/>
    <property type="match status" value="1"/>
</dbReference>